<dbReference type="SMART" id="SM00862">
    <property type="entry name" value="Trans_reg_C"/>
    <property type="match status" value="1"/>
</dbReference>
<sequence>MTDRIDIAGRQVDFVEGWIDNGSDRLTVEPKVMDVLRVLTENVGQVVSREALIDEVWGVEHGGDERLSRAISLLRKALADTSKDERLIETAPRRGYRLTAEVSAPQAEPATTEPSPAAPIAEPLVTDSRGNRRWLVGGGVAALLLLALAAIAFFPGSGPRAPERSLAVLPFIAMSAEEGDVFFAEGLSEELLNVFSQAEGLKLASRTSSFAFAGRDMDIRDIGDELGVAHVLEGSIRRSGTDVRVTAQLISVEDGYHLWSQTYDRSLDDIFLVQDEIARRVAEALNSKLPASGESTLLFDVGTKSPKAYDHYAEARTFLDRRGSLMTRAQASFEAAIEADPTFAEAHSGLAVVYVLSPIYQNAPKETAWLRAREAADRALSLDPSLSEPYAVLGAIEAAKFNWAEALTAYADGESRNPEDVVILQWQAELLSYLGYLDRASEKISRAIEVSPDSGILKVVAGNIEEARGNIDGANTHFRQLEKRGWSPVGLAIVEIHQNDIEEAARTYMELTVKRKFVSEDDSDELRGMLESLMREELSVDAVLGRFPTLAENDDVVTTLHIFRRNSLEVLKRIEADTDEDYDSFYLVWTNVDPNLRAHPYITTFLQNTGMIDFWDKAGWPDRCNRTQDGVVACR</sequence>
<feature type="transmembrane region" description="Helical" evidence="5">
    <location>
        <begin position="134"/>
        <end position="154"/>
    </location>
</feature>
<dbReference type="Gene3D" id="1.10.10.10">
    <property type="entry name" value="Winged helix-like DNA-binding domain superfamily/Winged helix DNA-binding domain"/>
    <property type="match status" value="1"/>
</dbReference>
<feature type="region of interest" description="Disordered" evidence="4">
    <location>
        <begin position="102"/>
        <end position="123"/>
    </location>
</feature>
<evidence type="ECO:0000256" key="3">
    <source>
        <dbReference type="SAM" id="Coils"/>
    </source>
</evidence>
<gene>
    <name evidence="7" type="ORF">HK107_11990</name>
</gene>
<dbReference type="Gene3D" id="1.25.40.10">
    <property type="entry name" value="Tetratricopeptide repeat domain"/>
    <property type="match status" value="1"/>
</dbReference>
<evidence type="ECO:0000256" key="4">
    <source>
        <dbReference type="SAM" id="MobiDB-lite"/>
    </source>
</evidence>
<evidence type="ECO:0000256" key="2">
    <source>
        <dbReference type="PROSITE-ProRule" id="PRU01091"/>
    </source>
</evidence>
<evidence type="ECO:0000259" key="6">
    <source>
        <dbReference type="PROSITE" id="PS51755"/>
    </source>
</evidence>
<dbReference type="SUPFAM" id="SSF46894">
    <property type="entry name" value="C-terminal effector domain of the bipartite response regulators"/>
    <property type="match status" value="1"/>
</dbReference>
<dbReference type="GO" id="GO:0000160">
    <property type="term" value="P:phosphorelay signal transduction system"/>
    <property type="evidence" value="ECO:0007669"/>
    <property type="project" value="InterPro"/>
</dbReference>
<dbReference type="InterPro" id="IPR016032">
    <property type="entry name" value="Sig_transdc_resp-reg_C-effctor"/>
</dbReference>
<keyword evidence="5" id="KW-1133">Transmembrane helix</keyword>
<keyword evidence="3" id="KW-0175">Coiled coil</keyword>
<dbReference type="InterPro" id="IPR001867">
    <property type="entry name" value="OmpR/PhoB-type_DNA-bd"/>
</dbReference>
<comment type="caution">
    <text evidence="7">The sequence shown here is derived from an EMBL/GenBank/DDBJ whole genome shotgun (WGS) entry which is preliminary data.</text>
</comment>
<feature type="compositionally biased region" description="Low complexity" evidence="4">
    <location>
        <begin position="103"/>
        <end position="123"/>
    </location>
</feature>
<proteinExistence type="predicted"/>
<keyword evidence="1 2" id="KW-0238">DNA-binding</keyword>
<dbReference type="GO" id="GO:0003677">
    <property type="term" value="F:DNA binding"/>
    <property type="evidence" value="ECO:0007669"/>
    <property type="project" value="UniProtKB-UniRule"/>
</dbReference>
<organism evidence="7 8">
    <name type="scientific">Parvularcula mediterranea</name>
    <dbReference type="NCBI Taxonomy" id="2732508"/>
    <lineage>
        <taxon>Bacteria</taxon>
        <taxon>Pseudomonadati</taxon>
        <taxon>Pseudomonadota</taxon>
        <taxon>Alphaproteobacteria</taxon>
        <taxon>Parvularculales</taxon>
        <taxon>Parvularculaceae</taxon>
        <taxon>Parvularcula</taxon>
    </lineage>
</organism>
<accession>A0A7Y3RMX4</accession>
<dbReference type="AlphaFoldDB" id="A0A7Y3RMX4"/>
<dbReference type="PROSITE" id="PS51755">
    <property type="entry name" value="OMPR_PHOB"/>
    <property type="match status" value="1"/>
</dbReference>
<dbReference type="InterPro" id="IPR036388">
    <property type="entry name" value="WH-like_DNA-bd_sf"/>
</dbReference>
<dbReference type="EMBL" id="JABFCX010000003">
    <property type="protein sequence ID" value="NNU17042.1"/>
    <property type="molecule type" value="Genomic_DNA"/>
</dbReference>
<name>A0A7Y3RMX4_9PROT</name>
<evidence type="ECO:0000313" key="8">
    <source>
        <dbReference type="Proteomes" id="UP000536835"/>
    </source>
</evidence>
<keyword evidence="8" id="KW-1185">Reference proteome</keyword>
<dbReference type="RefSeq" id="WP_173200083.1">
    <property type="nucleotide sequence ID" value="NZ_JABFCX010000003.1"/>
</dbReference>
<dbReference type="CDD" id="cd00383">
    <property type="entry name" value="trans_reg_C"/>
    <property type="match status" value="1"/>
</dbReference>
<evidence type="ECO:0000256" key="5">
    <source>
        <dbReference type="SAM" id="Phobius"/>
    </source>
</evidence>
<keyword evidence="5" id="KW-0472">Membrane</keyword>
<dbReference type="SUPFAM" id="SSF48452">
    <property type="entry name" value="TPR-like"/>
    <property type="match status" value="1"/>
</dbReference>
<feature type="coiled-coil region" evidence="3">
    <location>
        <begin position="464"/>
        <end position="514"/>
    </location>
</feature>
<reference evidence="7 8" key="1">
    <citation type="submission" date="2020-05" db="EMBL/GenBank/DDBJ databases">
        <title>Parvularcula mediterraneae sp. nov., isolated from polypropylene straw from shallow seawater of the seashore of Laganas in Zakynthos island, Greece.</title>
        <authorList>
            <person name="Szabo I."/>
            <person name="Al-Omari J."/>
            <person name="Rado J."/>
            <person name="Szerdahelyi G.S."/>
        </authorList>
    </citation>
    <scope>NUCLEOTIDE SEQUENCE [LARGE SCALE GENOMIC DNA]</scope>
    <source>
        <strain evidence="7 8">ZS-1/3</strain>
    </source>
</reference>
<dbReference type="Proteomes" id="UP000536835">
    <property type="component" value="Unassembled WGS sequence"/>
</dbReference>
<dbReference type="GO" id="GO:0006355">
    <property type="term" value="P:regulation of DNA-templated transcription"/>
    <property type="evidence" value="ECO:0007669"/>
    <property type="project" value="InterPro"/>
</dbReference>
<feature type="DNA-binding region" description="OmpR/PhoB-type" evidence="2">
    <location>
        <begin position="2"/>
        <end position="100"/>
    </location>
</feature>
<dbReference type="Pfam" id="PF00486">
    <property type="entry name" value="Trans_reg_C"/>
    <property type="match status" value="1"/>
</dbReference>
<evidence type="ECO:0000313" key="7">
    <source>
        <dbReference type="EMBL" id="NNU17042.1"/>
    </source>
</evidence>
<feature type="domain" description="OmpR/PhoB-type" evidence="6">
    <location>
        <begin position="2"/>
        <end position="100"/>
    </location>
</feature>
<protein>
    <recommendedName>
        <fullName evidence="6">OmpR/PhoB-type domain-containing protein</fullName>
    </recommendedName>
</protein>
<keyword evidence="5" id="KW-0812">Transmembrane</keyword>
<dbReference type="InterPro" id="IPR011990">
    <property type="entry name" value="TPR-like_helical_dom_sf"/>
</dbReference>
<evidence type="ECO:0000256" key="1">
    <source>
        <dbReference type="ARBA" id="ARBA00023125"/>
    </source>
</evidence>